<dbReference type="InterPro" id="IPR047347">
    <property type="entry name" value="YvaQ-like_sensor"/>
</dbReference>
<dbReference type="CDD" id="cd11386">
    <property type="entry name" value="MCP_signal"/>
    <property type="match status" value="1"/>
</dbReference>
<dbReference type="Pfam" id="PF12729">
    <property type="entry name" value="4HB_MCP_1"/>
    <property type="match status" value="1"/>
</dbReference>
<keyword evidence="2" id="KW-0488">Methylation</keyword>
<dbReference type="Pfam" id="PF00015">
    <property type="entry name" value="MCPsignal"/>
    <property type="match status" value="1"/>
</dbReference>
<evidence type="ECO:0000256" key="5">
    <source>
        <dbReference type="SAM" id="Phobius"/>
    </source>
</evidence>
<dbReference type="SMART" id="SM00304">
    <property type="entry name" value="HAMP"/>
    <property type="match status" value="1"/>
</dbReference>
<dbReference type="AlphaFoldDB" id="A0A4R6RIF2"/>
<protein>
    <submittedName>
        <fullName evidence="8">Methyl-accepting chemotaxis sensory transducer</fullName>
    </submittedName>
</protein>
<keyword evidence="5" id="KW-0472">Membrane</keyword>
<reference evidence="8 9" key="1">
    <citation type="submission" date="2019-03" db="EMBL/GenBank/DDBJ databases">
        <title>Genomic Encyclopedia of Type Strains, Phase IV (KMG-IV): sequencing the most valuable type-strain genomes for metagenomic binning, comparative biology and taxonomic classification.</title>
        <authorList>
            <person name="Goeker M."/>
        </authorList>
    </citation>
    <scope>NUCLEOTIDE SEQUENCE [LARGE SCALE GENOMIC DNA]</scope>
    <source>
        <strain evidence="8 9">DSM 11901</strain>
    </source>
</reference>
<feature type="transmembrane region" description="Helical" evidence="5">
    <location>
        <begin position="189"/>
        <end position="208"/>
    </location>
</feature>
<evidence type="ECO:0000259" key="6">
    <source>
        <dbReference type="PROSITE" id="PS50111"/>
    </source>
</evidence>
<dbReference type="InterPro" id="IPR051310">
    <property type="entry name" value="MCP_chemotaxis"/>
</dbReference>
<keyword evidence="4" id="KW-0807">Transducer</keyword>
<feature type="domain" description="HAMP" evidence="7">
    <location>
        <begin position="210"/>
        <end position="262"/>
    </location>
</feature>
<dbReference type="InterPro" id="IPR004089">
    <property type="entry name" value="MCPsignal_dom"/>
</dbReference>
<evidence type="ECO:0000313" key="8">
    <source>
        <dbReference type="EMBL" id="TDP86142.1"/>
    </source>
</evidence>
<dbReference type="SUPFAM" id="SSF58104">
    <property type="entry name" value="Methyl-accepting chemotaxis protein (MCP) signaling domain"/>
    <property type="match status" value="1"/>
</dbReference>
<dbReference type="FunFam" id="1.10.287.950:FF:000001">
    <property type="entry name" value="Methyl-accepting chemotaxis sensory transducer"/>
    <property type="match status" value="1"/>
</dbReference>
<feature type="domain" description="Methyl-accepting transducer" evidence="6">
    <location>
        <begin position="267"/>
        <end position="496"/>
    </location>
</feature>
<dbReference type="EMBL" id="SNXW01000002">
    <property type="protein sequence ID" value="TDP86142.1"/>
    <property type="molecule type" value="Genomic_DNA"/>
</dbReference>
<keyword evidence="9" id="KW-1185">Reference proteome</keyword>
<gene>
    <name evidence="8" type="ORF">EV672_102493</name>
</gene>
<dbReference type="Pfam" id="PF00672">
    <property type="entry name" value="HAMP"/>
    <property type="match status" value="1"/>
</dbReference>
<keyword evidence="5" id="KW-0812">Transmembrane</keyword>
<dbReference type="InterPro" id="IPR024478">
    <property type="entry name" value="HlyB_4HB_MCP"/>
</dbReference>
<dbReference type="GO" id="GO:0005886">
    <property type="term" value="C:plasma membrane"/>
    <property type="evidence" value="ECO:0007669"/>
    <property type="project" value="TreeGrafter"/>
</dbReference>
<comment type="caution">
    <text evidence="8">The sequence shown here is derived from an EMBL/GenBank/DDBJ whole genome shotgun (WGS) entry which is preliminary data.</text>
</comment>
<organism evidence="8 9">
    <name type="scientific">Aquabacterium commune</name>
    <dbReference type="NCBI Taxonomy" id="70586"/>
    <lineage>
        <taxon>Bacteria</taxon>
        <taxon>Pseudomonadati</taxon>
        <taxon>Pseudomonadota</taxon>
        <taxon>Betaproteobacteria</taxon>
        <taxon>Burkholderiales</taxon>
        <taxon>Aquabacterium</taxon>
    </lineage>
</organism>
<dbReference type="InterPro" id="IPR003660">
    <property type="entry name" value="HAMP_dom"/>
</dbReference>
<evidence type="ECO:0000256" key="1">
    <source>
        <dbReference type="ARBA" id="ARBA00004370"/>
    </source>
</evidence>
<dbReference type="SMART" id="SM00283">
    <property type="entry name" value="MA"/>
    <property type="match status" value="1"/>
</dbReference>
<evidence type="ECO:0000313" key="9">
    <source>
        <dbReference type="Proteomes" id="UP000294593"/>
    </source>
</evidence>
<dbReference type="PANTHER" id="PTHR43531:SF14">
    <property type="entry name" value="METHYL-ACCEPTING CHEMOTAXIS PROTEIN I-RELATED"/>
    <property type="match status" value="1"/>
</dbReference>
<dbReference type="CDD" id="cd19411">
    <property type="entry name" value="MCP2201-like_sensor"/>
    <property type="match status" value="1"/>
</dbReference>
<dbReference type="PROSITE" id="PS50885">
    <property type="entry name" value="HAMP"/>
    <property type="match status" value="1"/>
</dbReference>
<dbReference type="PANTHER" id="PTHR43531">
    <property type="entry name" value="PROTEIN ICFG"/>
    <property type="match status" value="1"/>
</dbReference>
<sequence>MNHMTIGKRLAWAFGAVLALAVLITGISLWRLHETSEVTRRMTQDLIAKERLVSDWYANVSAGVRRTGAIARSNDAGLAAFFAQDVAEATRANNQSQQLVEAKLSDDVERRLFGQLKDVRQQFIHWRDQITALKKSGQQDQAIGMMDEKFKPVAQQYLSTMQAFQALQRQRLDEEARILADANALSARLLWSLGAVALLLGAGLAWGITRSIAAPLREAVASAQRVAAGDLMGLPHTARQDETGALLRALDGMRGNLASVVGQVRASAESVATASSEIAHGNLDLSQRTESQAAVLQETASTVAQLSQNVSHSADNALQARQLAQDASSLASQGGVVVGQVVNTMQTIRASSHKIGDITSVIDGIAFQTNILALNAAVEAARAGEQGRGFAVVAGEVRTLAQRSAAAAKEISELIRNSVTQVEQGVQLVDQAGATMQDIVAAIHRVTGIVTDISDATAEQSGRVGQVSMTLMQMDQSTQQNAALVEQSAAAADSLQRQAAHMVDTVSTFRVAALSA</sequence>
<dbReference type="GO" id="GO:0007165">
    <property type="term" value="P:signal transduction"/>
    <property type="evidence" value="ECO:0007669"/>
    <property type="project" value="UniProtKB-KW"/>
</dbReference>
<dbReference type="CDD" id="cd06225">
    <property type="entry name" value="HAMP"/>
    <property type="match status" value="1"/>
</dbReference>
<dbReference type="RefSeq" id="WP_166643476.1">
    <property type="nucleotide sequence ID" value="NZ_SNXW01000002.1"/>
</dbReference>
<evidence type="ECO:0000256" key="4">
    <source>
        <dbReference type="PROSITE-ProRule" id="PRU00284"/>
    </source>
</evidence>
<dbReference type="GO" id="GO:0006935">
    <property type="term" value="P:chemotaxis"/>
    <property type="evidence" value="ECO:0007669"/>
    <property type="project" value="TreeGrafter"/>
</dbReference>
<proteinExistence type="inferred from homology"/>
<feature type="transmembrane region" description="Helical" evidence="5">
    <location>
        <begin position="12"/>
        <end position="32"/>
    </location>
</feature>
<evidence type="ECO:0000259" key="7">
    <source>
        <dbReference type="PROSITE" id="PS50885"/>
    </source>
</evidence>
<dbReference type="PROSITE" id="PS50111">
    <property type="entry name" value="CHEMOTAXIS_TRANSDUC_2"/>
    <property type="match status" value="1"/>
</dbReference>
<evidence type="ECO:0000256" key="3">
    <source>
        <dbReference type="ARBA" id="ARBA00029447"/>
    </source>
</evidence>
<accession>A0A4R6RIF2</accession>
<keyword evidence="5" id="KW-1133">Transmembrane helix</keyword>
<dbReference type="Proteomes" id="UP000294593">
    <property type="component" value="Unassembled WGS sequence"/>
</dbReference>
<comment type="similarity">
    <text evidence="3">Belongs to the methyl-accepting chemotaxis (MCP) protein family.</text>
</comment>
<dbReference type="GO" id="GO:0004888">
    <property type="term" value="F:transmembrane signaling receptor activity"/>
    <property type="evidence" value="ECO:0007669"/>
    <property type="project" value="TreeGrafter"/>
</dbReference>
<name>A0A4R6RIF2_9BURK</name>
<dbReference type="Gene3D" id="1.10.287.950">
    <property type="entry name" value="Methyl-accepting chemotaxis protein"/>
    <property type="match status" value="1"/>
</dbReference>
<evidence type="ECO:0000256" key="2">
    <source>
        <dbReference type="ARBA" id="ARBA00022481"/>
    </source>
</evidence>
<comment type="subcellular location">
    <subcellularLocation>
        <location evidence="1">Membrane</location>
    </subcellularLocation>
</comment>